<keyword evidence="1" id="KW-1133">Transmembrane helix</keyword>
<dbReference type="Proteomes" id="UP000230069">
    <property type="component" value="Unassembled WGS sequence"/>
</dbReference>
<evidence type="ECO:0000313" key="4">
    <source>
        <dbReference type="Proteomes" id="UP000230069"/>
    </source>
</evidence>
<feature type="non-terminal residue" evidence="3">
    <location>
        <position position="1"/>
    </location>
</feature>
<reference evidence="3 4" key="1">
    <citation type="submission" date="2017-09" db="EMBL/GenBank/DDBJ databases">
        <title>WGS assembly of Aquilegia coerulea Goldsmith.</title>
        <authorList>
            <person name="Hodges S."/>
            <person name="Kramer E."/>
            <person name="Nordborg M."/>
            <person name="Tomkins J."/>
            <person name="Borevitz J."/>
            <person name="Derieg N."/>
            <person name="Yan J."/>
            <person name="Mihaltcheva S."/>
            <person name="Hayes R.D."/>
            <person name="Rokhsar D."/>
        </authorList>
    </citation>
    <scope>NUCLEOTIDE SEQUENCE [LARGE SCALE GENOMIC DNA]</scope>
    <source>
        <strain evidence="4">cv. Goldsmith</strain>
    </source>
</reference>
<dbReference type="InterPro" id="IPR018289">
    <property type="entry name" value="MULE_transposase_dom"/>
</dbReference>
<evidence type="ECO:0000256" key="1">
    <source>
        <dbReference type="SAM" id="Phobius"/>
    </source>
</evidence>
<dbReference type="AlphaFoldDB" id="A0A2G5E4G7"/>
<evidence type="ECO:0000313" key="3">
    <source>
        <dbReference type="EMBL" id="PIA50601.1"/>
    </source>
</evidence>
<dbReference type="PANTHER" id="PTHR31973">
    <property type="entry name" value="POLYPROTEIN, PUTATIVE-RELATED"/>
    <property type="match status" value="1"/>
</dbReference>
<keyword evidence="1" id="KW-0472">Membrane</keyword>
<keyword evidence="1" id="KW-0812">Transmembrane</keyword>
<dbReference type="PANTHER" id="PTHR31973:SF187">
    <property type="entry name" value="MUTATOR TRANSPOSASE MUDRA PROTEIN"/>
    <property type="match status" value="1"/>
</dbReference>
<protein>
    <recommendedName>
        <fullName evidence="2">MULE transposase domain-containing protein</fullName>
    </recommendedName>
</protein>
<accession>A0A2G5E4G7</accession>
<dbReference type="Pfam" id="PF10551">
    <property type="entry name" value="MULE"/>
    <property type="match status" value="1"/>
</dbReference>
<gene>
    <name evidence="3" type="ORF">AQUCO_01200064v1</name>
</gene>
<dbReference type="EMBL" id="KZ305029">
    <property type="protein sequence ID" value="PIA50601.1"/>
    <property type="molecule type" value="Genomic_DNA"/>
</dbReference>
<sequence>ALLLKQWENDLVGIGQKYAMCYHFEYRLKRNDMAYIKAVLKMKHVPGFTVPTLAVKLKVSLYIIYQFFYDHDHTSTTDFTSKRKVSKSLIGALFHEKTRDTPSYTPTQIVNDFKQDYDITLPYKQAWRAKEFAKKIIYGKVDDTYCRLPWYCDRIRENNPGSAPFVEMDGEQRFRRLFVAFHGSITGFRRACRRMLFSDCTHLKARFKGTLLSACGPDADNWLLPVAFVVVSGQTFDDWEWFLRNLKQVIDLDEDIVIVSDRHPNIIFTVELVFKKEFHSYTAFTILRMLVKCLFSTWLIYIMRKKIMKKHYEEFTDKWKTNVGPVIDVKLRKNLWRARKFYHYQSAADSFEVFGDDFLGHTVDMTGRKCPCLVGWHTGLPCAHACHIMKTFKLDPTLFNSIHMDPIKPMETWNIPGIIPDPFLESSAHILPPHLCRGSGRPKKRRIESQKPWIQEL</sequence>
<proteinExistence type="predicted"/>
<feature type="transmembrane region" description="Helical" evidence="1">
    <location>
        <begin position="281"/>
        <end position="302"/>
    </location>
</feature>
<dbReference type="OrthoDB" id="1587863at2759"/>
<dbReference type="STRING" id="218851.A0A2G5E4G7"/>
<keyword evidence="4" id="KW-1185">Reference proteome</keyword>
<organism evidence="3 4">
    <name type="scientific">Aquilegia coerulea</name>
    <name type="common">Rocky mountain columbine</name>
    <dbReference type="NCBI Taxonomy" id="218851"/>
    <lineage>
        <taxon>Eukaryota</taxon>
        <taxon>Viridiplantae</taxon>
        <taxon>Streptophyta</taxon>
        <taxon>Embryophyta</taxon>
        <taxon>Tracheophyta</taxon>
        <taxon>Spermatophyta</taxon>
        <taxon>Magnoliopsida</taxon>
        <taxon>Ranunculales</taxon>
        <taxon>Ranunculaceae</taxon>
        <taxon>Thalictroideae</taxon>
        <taxon>Aquilegia</taxon>
    </lineage>
</organism>
<feature type="domain" description="MULE transposase" evidence="2">
    <location>
        <begin position="197"/>
        <end position="285"/>
    </location>
</feature>
<evidence type="ECO:0000259" key="2">
    <source>
        <dbReference type="Pfam" id="PF10551"/>
    </source>
</evidence>
<name>A0A2G5E4G7_AQUCA</name>
<dbReference type="InParanoid" id="A0A2G5E4G7"/>